<gene>
    <name evidence="7" type="ORF">GCM10010994_18190</name>
</gene>
<feature type="transmembrane region" description="Helical" evidence="5">
    <location>
        <begin position="318"/>
        <end position="339"/>
    </location>
</feature>
<dbReference type="PANTHER" id="PTHR11662:SF450">
    <property type="entry name" value="BLR1003 PROTEIN"/>
    <property type="match status" value="1"/>
</dbReference>
<evidence type="ECO:0000259" key="6">
    <source>
        <dbReference type="PROSITE" id="PS50850"/>
    </source>
</evidence>
<reference evidence="7" key="1">
    <citation type="journal article" date="2014" name="Int. J. Syst. Evol. Microbiol.">
        <title>Complete genome sequence of Corynebacterium casei LMG S-19264T (=DSM 44701T), isolated from a smear-ripened cheese.</title>
        <authorList>
            <consortium name="US DOE Joint Genome Institute (JGI-PGF)"/>
            <person name="Walter F."/>
            <person name="Albersmeier A."/>
            <person name="Kalinowski J."/>
            <person name="Ruckert C."/>
        </authorList>
    </citation>
    <scope>NUCLEOTIDE SEQUENCE</scope>
    <source>
        <strain evidence="7">CGMCC 1.12919</strain>
    </source>
</reference>
<protein>
    <submittedName>
        <fullName evidence="7">MFS transporter</fullName>
    </submittedName>
</protein>
<evidence type="ECO:0000256" key="4">
    <source>
        <dbReference type="ARBA" id="ARBA00023136"/>
    </source>
</evidence>
<accession>A0A916XAK5</accession>
<sequence>MTTRAAQPGAWGIVALLFLFMLINFVDKAIIGLAGVPIMRDLELTPSQFGLVGSSFFFLFSISAIVTGFLVNRIQARWALLVMGLVWALTQFPMLGQIGFAGLIACRIVLGAGEGPAYPVALHAAYKWFPNERRVLPTAVIAQGASIGVMVALPLLNWVIVNHSWRWAFGLLGVLGLAWTLAWFMWGREGTLVDEPAAGSQSSGATIPYARLLTTPSVLACWCAYFGAYWALSIGIAWQTPYLISGLGFSQHQVGWIAALPWGLSVVTVIFLGWLSQRLMLKGVSSRVARGLLGGVCVATGGVVLTIMPALPTVGLKIAATVVGGALPAVIYVLSHAVVSELTPTSQRGAMLAIGNAAGTMAGVLAPAVMGFMIQDAATPLDGFNRGFVTCGIIMMICGLIGMVFIRPERDRARLAARPTTTAAPAPAPGE</sequence>
<dbReference type="SUPFAM" id="SSF103473">
    <property type="entry name" value="MFS general substrate transporter"/>
    <property type="match status" value="1"/>
</dbReference>
<keyword evidence="4 5" id="KW-0472">Membrane</keyword>
<dbReference type="AlphaFoldDB" id="A0A916XAK5"/>
<feature type="transmembrane region" description="Helical" evidence="5">
    <location>
        <begin position="51"/>
        <end position="71"/>
    </location>
</feature>
<feature type="domain" description="Major facilitator superfamily (MFS) profile" evidence="6">
    <location>
        <begin position="13"/>
        <end position="410"/>
    </location>
</feature>
<organism evidence="7 8">
    <name type="scientific">Chelatococcus reniformis</name>
    <dbReference type="NCBI Taxonomy" id="1494448"/>
    <lineage>
        <taxon>Bacteria</taxon>
        <taxon>Pseudomonadati</taxon>
        <taxon>Pseudomonadota</taxon>
        <taxon>Alphaproteobacteria</taxon>
        <taxon>Hyphomicrobiales</taxon>
        <taxon>Chelatococcaceae</taxon>
        <taxon>Chelatococcus</taxon>
    </lineage>
</organism>
<keyword evidence="3 5" id="KW-1133">Transmembrane helix</keyword>
<dbReference type="InterPro" id="IPR050382">
    <property type="entry name" value="MFS_Na/Anion_cotransporter"/>
</dbReference>
<feature type="transmembrane region" description="Helical" evidence="5">
    <location>
        <begin position="256"/>
        <end position="276"/>
    </location>
</feature>
<dbReference type="PROSITE" id="PS50850">
    <property type="entry name" value="MFS"/>
    <property type="match status" value="1"/>
</dbReference>
<feature type="transmembrane region" description="Helical" evidence="5">
    <location>
        <begin position="100"/>
        <end position="126"/>
    </location>
</feature>
<dbReference type="PANTHER" id="PTHR11662">
    <property type="entry name" value="SOLUTE CARRIER FAMILY 17"/>
    <property type="match status" value="1"/>
</dbReference>
<evidence type="ECO:0000313" key="8">
    <source>
        <dbReference type="Proteomes" id="UP000637002"/>
    </source>
</evidence>
<proteinExistence type="predicted"/>
<feature type="transmembrane region" description="Helical" evidence="5">
    <location>
        <begin position="138"/>
        <end position="161"/>
    </location>
</feature>
<evidence type="ECO:0000313" key="7">
    <source>
        <dbReference type="EMBL" id="GGC59842.1"/>
    </source>
</evidence>
<dbReference type="RefSeq" id="WP_188608846.1">
    <property type="nucleotide sequence ID" value="NZ_BMGG01000003.1"/>
</dbReference>
<feature type="transmembrane region" description="Helical" evidence="5">
    <location>
        <begin position="386"/>
        <end position="406"/>
    </location>
</feature>
<keyword evidence="2 5" id="KW-0812">Transmembrane</keyword>
<dbReference type="InterPro" id="IPR011701">
    <property type="entry name" value="MFS"/>
</dbReference>
<dbReference type="GO" id="GO:0016020">
    <property type="term" value="C:membrane"/>
    <property type="evidence" value="ECO:0007669"/>
    <property type="project" value="UniProtKB-SubCell"/>
</dbReference>
<feature type="transmembrane region" description="Helical" evidence="5">
    <location>
        <begin position="288"/>
        <end position="312"/>
    </location>
</feature>
<comment type="subcellular location">
    <subcellularLocation>
        <location evidence="1">Membrane</location>
        <topology evidence="1">Multi-pass membrane protein</topology>
    </subcellularLocation>
</comment>
<feature type="transmembrane region" description="Helical" evidence="5">
    <location>
        <begin position="12"/>
        <end position="39"/>
    </location>
</feature>
<reference evidence="7" key="2">
    <citation type="submission" date="2020-09" db="EMBL/GenBank/DDBJ databases">
        <authorList>
            <person name="Sun Q."/>
            <person name="Zhou Y."/>
        </authorList>
    </citation>
    <scope>NUCLEOTIDE SEQUENCE</scope>
    <source>
        <strain evidence="7">CGMCC 1.12919</strain>
    </source>
</reference>
<keyword evidence="8" id="KW-1185">Reference proteome</keyword>
<evidence type="ECO:0000256" key="5">
    <source>
        <dbReference type="SAM" id="Phobius"/>
    </source>
</evidence>
<feature type="transmembrane region" description="Helical" evidence="5">
    <location>
        <begin position="167"/>
        <end position="186"/>
    </location>
</feature>
<feature type="transmembrane region" description="Helical" evidence="5">
    <location>
        <begin position="351"/>
        <end position="374"/>
    </location>
</feature>
<evidence type="ECO:0000256" key="2">
    <source>
        <dbReference type="ARBA" id="ARBA00022692"/>
    </source>
</evidence>
<dbReference type="InterPro" id="IPR036259">
    <property type="entry name" value="MFS_trans_sf"/>
</dbReference>
<feature type="transmembrane region" description="Helical" evidence="5">
    <location>
        <begin position="78"/>
        <end position="94"/>
    </location>
</feature>
<comment type="caution">
    <text evidence="7">The sequence shown here is derived from an EMBL/GenBank/DDBJ whole genome shotgun (WGS) entry which is preliminary data.</text>
</comment>
<dbReference type="Proteomes" id="UP000637002">
    <property type="component" value="Unassembled WGS sequence"/>
</dbReference>
<name>A0A916XAK5_9HYPH</name>
<dbReference type="GO" id="GO:0022857">
    <property type="term" value="F:transmembrane transporter activity"/>
    <property type="evidence" value="ECO:0007669"/>
    <property type="project" value="InterPro"/>
</dbReference>
<dbReference type="InterPro" id="IPR020846">
    <property type="entry name" value="MFS_dom"/>
</dbReference>
<feature type="transmembrane region" description="Helical" evidence="5">
    <location>
        <begin position="219"/>
        <end position="244"/>
    </location>
</feature>
<dbReference type="Gene3D" id="1.20.1250.20">
    <property type="entry name" value="MFS general substrate transporter like domains"/>
    <property type="match status" value="2"/>
</dbReference>
<evidence type="ECO:0000256" key="3">
    <source>
        <dbReference type="ARBA" id="ARBA00022989"/>
    </source>
</evidence>
<evidence type="ECO:0000256" key="1">
    <source>
        <dbReference type="ARBA" id="ARBA00004141"/>
    </source>
</evidence>
<dbReference type="EMBL" id="BMGG01000003">
    <property type="protein sequence ID" value="GGC59842.1"/>
    <property type="molecule type" value="Genomic_DNA"/>
</dbReference>
<dbReference type="Pfam" id="PF07690">
    <property type="entry name" value="MFS_1"/>
    <property type="match status" value="1"/>
</dbReference>